<evidence type="ECO:0000313" key="3">
    <source>
        <dbReference type="Proteomes" id="UP000235371"/>
    </source>
</evidence>
<feature type="compositionally biased region" description="Acidic residues" evidence="1">
    <location>
        <begin position="22"/>
        <end position="35"/>
    </location>
</feature>
<sequence>MALQTKNKPRSQQKTVNKEPSSCEDEFLDGEDEDYSASVKKAPAKDVKFEESESSDDEAHDYSDLDPYDSRQTLTWWVLDNFDHQLEQALATLERIRANPNEHHPTYAEMYQQLAWDPESLRAALEAELRRRSLHRDLRYMSTAALSIMFEVYVSFVKDEGGGQINSDGGLSLSVLDFQYRSGLME</sequence>
<feature type="compositionally biased region" description="Polar residues" evidence="1">
    <location>
        <begin position="1"/>
        <end position="20"/>
    </location>
</feature>
<dbReference type="GeneID" id="36596419"/>
<dbReference type="AlphaFoldDB" id="A0A2J6TLA0"/>
<dbReference type="Proteomes" id="UP000235371">
    <property type="component" value="Unassembled WGS sequence"/>
</dbReference>
<dbReference type="EMBL" id="KZ613779">
    <property type="protein sequence ID" value="PMD63801.1"/>
    <property type="molecule type" value="Genomic_DNA"/>
</dbReference>
<evidence type="ECO:0000256" key="1">
    <source>
        <dbReference type="SAM" id="MobiDB-lite"/>
    </source>
</evidence>
<feature type="region of interest" description="Disordered" evidence="1">
    <location>
        <begin position="1"/>
        <end position="65"/>
    </location>
</feature>
<reference evidence="2 3" key="1">
    <citation type="submission" date="2016-04" db="EMBL/GenBank/DDBJ databases">
        <title>A degradative enzymes factory behind the ericoid mycorrhizal symbiosis.</title>
        <authorList>
            <consortium name="DOE Joint Genome Institute"/>
            <person name="Martino E."/>
            <person name="Morin E."/>
            <person name="Grelet G."/>
            <person name="Kuo A."/>
            <person name="Kohler A."/>
            <person name="Daghino S."/>
            <person name="Barry K."/>
            <person name="Choi C."/>
            <person name="Cichocki N."/>
            <person name="Clum A."/>
            <person name="Copeland A."/>
            <person name="Hainaut M."/>
            <person name="Haridas S."/>
            <person name="Labutti K."/>
            <person name="Lindquist E."/>
            <person name="Lipzen A."/>
            <person name="Khouja H.-R."/>
            <person name="Murat C."/>
            <person name="Ohm R."/>
            <person name="Olson A."/>
            <person name="Spatafora J."/>
            <person name="Veneault-Fourrey C."/>
            <person name="Henrissat B."/>
            <person name="Grigoriev I."/>
            <person name="Martin F."/>
            <person name="Perotto S."/>
        </authorList>
    </citation>
    <scope>NUCLEOTIDE SEQUENCE [LARGE SCALE GENOMIC DNA]</scope>
    <source>
        <strain evidence="2 3">E</strain>
    </source>
</reference>
<name>A0A2J6TLA0_9HELO</name>
<dbReference type="InParanoid" id="A0A2J6TLA0"/>
<protein>
    <submittedName>
        <fullName evidence="2">Uncharacterized protein</fullName>
    </submittedName>
</protein>
<proteinExistence type="predicted"/>
<accession>A0A2J6TLA0</accession>
<evidence type="ECO:0000313" key="2">
    <source>
        <dbReference type="EMBL" id="PMD63801.1"/>
    </source>
</evidence>
<keyword evidence="3" id="KW-1185">Reference proteome</keyword>
<feature type="compositionally biased region" description="Acidic residues" evidence="1">
    <location>
        <begin position="52"/>
        <end position="65"/>
    </location>
</feature>
<organism evidence="2 3">
    <name type="scientific">Hyaloscypha bicolor E</name>
    <dbReference type="NCBI Taxonomy" id="1095630"/>
    <lineage>
        <taxon>Eukaryota</taxon>
        <taxon>Fungi</taxon>
        <taxon>Dikarya</taxon>
        <taxon>Ascomycota</taxon>
        <taxon>Pezizomycotina</taxon>
        <taxon>Leotiomycetes</taxon>
        <taxon>Helotiales</taxon>
        <taxon>Hyaloscyphaceae</taxon>
        <taxon>Hyaloscypha</taxon>
        <taxon>Hyaloscypha bicolor</taxon>
    </lineage>
</organism>
<dbReference type="RefSeq" id="XP_024740705.1">
    <property type="nucleotide sequence ID" value="XM_024888343.1"/>
</dbReference>
<gene>
    <name evidence="2" type="ORF">K444DRAFT_715049</name>
</gene>